<dbReference type="PANTHER" id="PTHR30287:SF2">
    <property type="entry name" value="BLL1001 PROTEIN"/>
    <property type="match status" value="1"/>
</dbReference>
<keyword evidence="10" id="KW-1185">Reference proteome</keyword>
<feature type="transmembrane region" description="Helical" evidence="6">
    <location>
        <begin position="430"/>
        <end position="457"/>
    </location>
</feature>
<dbReference type="RefSeq" id="WP_096526870.1">
    <property type="nucleotide sequence ID" value="NZ_AP014836.1"/>
</dbReference>
<evidence type="ECO:0000256" key="5">
    <source>
        <dbReference type="ARBA" id="ARBA00023136"/>
    </source>
</evidence>
<feature type="transmembrane region" description="Helical" evidence="6">
    <location>
        <begin position="819"/>
        <end position="839"/>
    </location>
</feature>
<feature type="transmembrane region" description="Helical" evidence="6">
    <location>
        <begin position="765"/>
        <end position="798"/>
    </location>
</feature>
<feature type="transmembrane region" description="Helical" evidence="6">
    <location>
        <begin position="406"/>
        <end position="424"/>
    </location>
</feature>
<evidence type="ECO:0000313" key="9">
    <source>
        <dbReference type="EMBL" id="BAW80315.1"/>
    </source>
</evidence>
<evidence type="ECO:0000256" key="1">
    <source>
        <dbReference type="ARBA" id="ARBA00004651"/>
    </source>
</evidence>
<organism evidence="9 10">
    <name type="scientific">Candidatus Nitrosoglobus terrae</name>
    <dbReference type="NCBI Taxonomy" id="1630141"/>
    <lineage>
        <taxon>Bacteria</taxon>
        <taxon>Pseudomonadati</taxon>
        <taxon>Pseudomonadota</taxon>
        <taxon>Gammaproteobacteria</taxon>
        <taxon>Chromatiales</taxon>
        <taxon>Chromatiaceae</taxon>
        <taxon>Candidatus Nitrosoglobus</taxon>
    </lineage>
</organism>
<keyword evidence="5 6" id="KW-0472">Membrane</keyword>
<dbReference type="KEGG" id="ntt:TAO_0945"/>
<comment type="subcellular location">
    <subcellularLocation>
        <location evidence="1">Cell membrane</location>
        <topology evidence="1">Multi-pass membrane protein</topology>
    </subcellularLocation>
</comment>
<evidence type="ECO:0000313" key="10">
    <source>
        <dbReference type="Proteomes" id="UP000243679"/>
    </source>
</evidence>
<feature type="domain" description="ABC3 transporter permease C-terminal" evidence="7">
    <location>
        <begin position="263"/>
        <end position="386"/>
    </location>
</feature>
<evidence type="ECO:0000259" key="8">
    <source>
        <dbReference type="Pfam" id="PF12704"/>
    </source>
</evidence>
<dbReference type="GO" id="GO:0005886">
    <property type="term" value="C:plasma membrane"/>
    <property type="evidence" value="ECO:0007669"/>
    <property type="project" value="UniProtKB-SubCell"/>
</dbReference>
<keyword evidence="4 6" id="KW-1133">Transmembrane helix</keyword>
<evidence type="ECO:0000256" key="4">
    <source>
        <dbReference type="ARBA" id="ARBA00022989"/>
    </source>
</evidence>
<dbReference type="Proteomes" id="UP000243679">
    <property type="component" value="Chromosome"/>
</dbReference>
<feature type="domain" description="ABC3 transporter permease C-terminal" evidence="7">
    <location>
        <begin position="726"/>
        <end position="841"/>
    </location>
</feature>
<dbReference type="Pfam" id="PF12704">
    <property type="entry name" value="MacB_PCD"/>
    <property type="match status" value="2"/>
</dbReference>
<proteinExistence type="predicted"/>
<sequence length="850" mass="92301">MIPILWRANWRGLKQHPWQVALTLLGIALGVAIVIAIDLANTSAYRSFNLAAKTLAGRTTHEIISGPNGLPEAFYTQLRLDYPLYPSAPIIEGQVYLPHDKGKQLRLLGIDPFAESPFRDYFSNIDTESTINIAALLTQPNTVIIEYRTAQQLGLKLNDQIAVYIGSHITQLTIIGIFQGNELAQHGLANLLIADIATAQEVLDQVGRISRIDLILPTGKAGTALQNQLQKELPPEATLIPAGTRSQAITEMTHAFQLNLTALSLLALLVGSFIVFNTVAFLWLQRRRLMGLLRVLGVTQKQIFLLLVTEAVALGVLGSIGGVFLGIMLGQGFIGLVSQTFNDLYFSAQIQALFISPGSLVKGILLGLGATLVATIVPALELTYVSPSVNLRRSPLETQARYWLKWATFIGGSLLITGFLILLIANKSIILGFVGLTGLQIGGALLAPVLGTFFLILIQPSLRYCFGILGQLAVRGIIASLSRTGIAMAALTLAIAATVGIGIMINSFRLSVSQWLSMTLQADLYVSVPGAHTGPAHSSLDLSLIETITSMPEVAAISTTHWIRLEDKKGFIDMVIFQPALQSLASFRFIAGDPKQVWQAFIHDEAVLISEPYAYHHHLSPGSNLTLRTDHGDHTFTVAGVYQSYGSDRGVVTIHRHTYAHYWLDTKISGIGIYARSDADIELIRQTLWQKIQPDHPIQINTNRAIRELSLQIFDRTFAITEVVRTLAGLVAFIGIFSALMALQLERSQEFGILRAIGLTPRQLWYLMVGQTGLMGLVCGLLSLPLGLASAAGLIYVINYRSFGWSMALSISSLDLLQGIALALIAAILAGLYPAWGMAQTAPATGLRSE</sequence>
<evidence type="ECO:0000256" key="3">
    <source>
        <dbReference type="ARBA" id="ARBA00022692"/>
    </source>
</evidence>
<dbReference type="InterPro" id="IPR025857">
    <property type="entry name" value="MacB_PCD"/>
</dbReference>
<evidence type="ECO:0000259" key="7">
    <source>
        <dbReference type="Pfam" id="PF02687"/>
    </source>
</evidence>
<evidence type="ECO:0000256" key="2">
    <source>
        <dbReference type="ARBA" id="ARBA00022475"/>
    </source>
</evidence>
<dbReference type="OrthoDB" id="343744at2"/>
<feature type="domain" description="MacB-like periplasmic core" evidence="8">
    <location>
        <begin position="484"/>
        <end position="687"/>
    </location>
</feature>
<dbReference type="EMBL" id="AP014836">
    <property type="protein sequence ID" value="BAW80315.1"/>
    <property type="molecule type" value="Genomic_DNA"/>
</dbReference>
<feature type="transmembrane region" description="Helical" evidence="6">
    <location>
        <begin position="262"/>
        <end position="284"/>
    </location>
</feature>
<dbReference type="PANTHER" id="PTHR30287">
    <property type="entry name" value="MEMBRANE COMPONENT OF PREDICTED ABC SUPERFAMILY METABOLITE UPTAKE TRANSPORTER"/>
    <property type="match status" value="1"/>
</dbReference>
<feature type="transmembrane region" description="Helical" evidence="6">
    <location>
        <begin position="464"/>
        <end position="481"/>
    </location>
</feature>
<dbReference type="AlphaFoldDB" id="A0A1Q2SMD9"/>
<feature type="transmembrane region" description="Helical" evidence="6">
    <location>
        <begin position="364"/>
        <end position="385"/>
    </location>
</feature>
<dbReference type="Pfam" id="PF02687">
    <property type="entry name" value="FtsX"/>
    <property type="match status" value="2"/>
</dbReference>
<keyword evidence="3 6" id="KW-0812">Transmembrane</keyword>
<feature type="transmembrane region" description="Helical" evidence="6">
    <location>
        <begin position="487"/>
        <end position="508"/>
    </location>
</feature>
<feature type="transmembrane region" description="Helical" evidence="6">
    <location>
        <begin position="304"/>
        <end position="329"/>
    </location>
</feature>
<name>A0A1Q2SMD9_9GAMM</name>
<evidence type="ECO:0000256" key="6">
    <source>
        <dbReference type="SAM" id="Phobius"/>
    </source>
</evidence>
<gene>
    <name evidence="9" type="ORF">TAO_0945</name>
</gene>
<feature type="transmembrane region" description="Helical" evidence="6">
    <location>
        <begin position="723"/>
        <end position="745"/>
    </location>
</feature>
<dbReference type="InterPro" id="IPR038766">
    <property type="entry name" value="Membrane_comp_ABC_pdt"/>
</dbReference>
<dbReference type="InterPro" id="IPR003838">
    <property type="entry name" value="ABC3_permease_C"/>
</dbReference>
<feature type="domain" description="MacB-like periplasmic core" evidence="8">
    <location>
        <begin position="21"/>
        <end position="231"/>
    </location>
</feature>
<accession>A0A1Q2SMD9</accession>
<keyword evidence="2" id="KW-1003">Cell membrane</keyword>
<protein>
    <submittedName>
        <fullName evidence="9">ABC transporter permease</fullName>
    </submittedName>
</protein>
<reference evidence="9 10" key="1">
    <citation type="journal article" date="2017" name="ISME J.">
        <title>An acid-tolerant ammonia-oxidizing ?-proteobacterium from soil.</title>
        <authorList>
            <person name="Hayatsu M."/>
            <person name="Tago K."/>
            <person name="Uchiyama I."/>
            <person name="Toyoda A."/>
            <person name="Wang Y."/>
            <person name="Shimomura Y."/>
            <person name="Okubo T."/>
            <person name="Kurisu F."/>
            <person name="Hirono Y."/>
            <person name="Nonaka K."/>
            <person name="Akiyama H."/>
            <person name="Itoh T."/>
            <person name="Takami H."/>
        </authorList>
    </citation>
    <scope>NUCLEOTIDE SEQUENCE [LARGE SCALE GENOMIC DNA]</scope>
    <source>
        <strain evidence="9 10">TAO100</strain>
    </source>
</reference>